<feature type="region of interest" description="Disordered" evidence="2">
    <location>
        <begin position="248"/>
        <end position="340"/>
    </location>
</feature>
<accession>A0A165SZ56</accession>
<dbReference type="PROSITE" id="PS00028">
    <property type="entry name" value="ZINC_FINGER_C2H2_1"/>
    <property type="match status" value="1"/>
</dbReference>
<dbReference type="Proteomes" id="UP000076761">
    <property type="component" value="Unassembled WGS sequence"/>
</dbReference>
<keyword evidence="5" id="KW-1185">Reference proteome</keyword>
<evidence type="ECO:0000313" key="5">
    <source>
        <dbReference type="Proteomes" id="UP000076761"/>
    </source>
</evidence>
<feature type="compositionally biased region" description="Acidic residues" evidence="2">
    <location>
        <begin position="453"/>
        <end position="463"/>
    </location>
</feature>
<feature type="compositionally biased region" description="Low complexity" evidence="2">
    <location>
        <begin position="259"/>
        <end position="281"/>
    </location>
</feature>
<feature type="region of interest" description="Disordered" evidence="2">
    <location>
        <begin position="66"/>
        <end position="102"/>
    </location>
</feature>
<protein>
    <recommendedName>
        <fullName evidence="3">C2H2-type domain-containing protein</fullName>
    </recommendedName>
</protein>
<name>A0A165SZ56_9AGAM</name>
<dbReference type="GO" id="GO:0008270">
    <property type="term" value="F:zinc ion binding"/>
    <property type="evidence" value="ECO:0007669"/>
    <property type="project" value="UniProtKB-KW"/>
</dbReference>
<dbReference type="InterPro" id="IPR013087">
    <property type="entry name" value="Znf_C2H2_type"/>
</dbReference>
<keyword evidence="1" id="KW-0479">Metal-binding</keyword>
<dbReference type="EMBL" id="KV425569">
    <property type="protein sequence ID" value="KZT25891.1"/>
    <property type="molecule type" value="Genomic_DNA"/>
</dbReference>
<evidence type="ECO:0000256" key="1">
    <source>
        <dbReference type="PROSITE-ProRule" id="PRU00042"/>
    </source>
</evidence>
<gene>
    <name evidence="4" type="ORF">NEOLEDRAFT_1132914</name>
</gene>
<feature type="compositionally biased region" description="Acidic residues" evidence="2">
    <location>
        <begin position="405"/>
        <end position="415"/>
    </location>
</feature>
<evidence type="ECO:0000259" key="3">
    <source>
        <dbReference type="PROSITE" id="PS50157"/>
    </source>
</evidence>
<reference evidence="4 5" key="1">
    <citation type="journal article" date="2016" name="Mol. Biol. Evol.">
        <title>Comparative Genomics of Early-Diverging Mushroom-Forming Fungi Provides Insights into the Origins of Lignocellulose Decay Capabilities.</title>
        <authorList>
            <person name="Nagy L.G."/>
            <person name="Riley R."/>
            <person name="Tritt A."/>
            <person name="Adam C."/>
            <person name="Daum C."/>
            <person name="Floudas D."/>
            <person name="Sun H."/>
            <person name="Yadav J.S."/>
            <person name="Pangilinan J."/>
            <person name="Larsson K.H."/>
            <person name="Matsuura K."/>
            <person name="Barry K."/>
            <person name="Labutti K."/>
            <person name="Kuo R."/>
            <person name="Ohm R.A."/>
            <person name="Bhattacharya S.S."/>
            <person name="Shirouzu T."/>
            <person name="Yoshinaga Y."/>
            <person name="Martin F.M."/>
            <person name="Grigoriev I.V."/>
            <person name="Hibbett D.S."/>
        </authorList>
    </citation>
    <scope>NUCLEOTIDE SEQUENCE [LARGE SCALE GENOMIC DNA]</scope>
    <source>
        <strain evidence="4 5">HHB14362 ss-1</strain>
    </source>
</reference>
<feature type="region of interest" description="Disordered" evidence="2">
    <location>
        <begin position="138"/>
        <end position="166"/>
    </location>
</feature>
<feature type="region of interest" description="Disordered" evidence="2">
    <location>
        <begin position="441"/>
        <end position="463"/>
    </location>
</feature>
<keyword evidence="1" id="KW-0862">Zinc</keyword>
<dbReference type="OrthoDB" id="2152896at2759"/>
<evidence type="ECO:0000256" key="2">
    <source>
        <dbReference type="SAM" id="MobiDB-lite"/>
    </source>
</evidence>
<organism evidence="4 5">
    <name type="scientific">Neolentinus lepideus HHB14362 ss-1</name>
    <dbReference type="NCBI Taxonomy" id="1314782"/>
    <lineage>
        <taxon>Eukaryota</taxon>
        <taxon>Fungi</taxon>
        <taxon>Dikarya</taxon>
        <taxon>Basidiomycota</taxon>
        <taxon>Agaricomycotina</taxon>
        <taxon>Agaricomycetes</taxon>
        <taxon>Gloeophyllales</taxon>
        <taxon>Gloeophyllaceae</taxon>
        <taxon>Neolentinus</taxon>
    </lineage>
</organism>
<dbReference type="PROSITE" id="PS50157">
    <property type="entry name" value="ZINC_FINGER_C2H2_2"/>
    <property type="match status" value="1"/>
</dbReference>
<dbReference type="AlphaFoldDB" id="A0A165SZ56"/>
<feature type="domain" description="C2H2-type" evidence="3">
    <location>
        <begin position="171"/>
        <end position="194"/>
    </location>
</feature>
<feature type="compositionally biased region" description="Low complexity" evidence="2">
    <location>
        <begin position="367"/>
        <end position="401"/>
    </location>
</feature>
<dbReference type="InParanoid" id="A0A165SZ56"/>
<feature type="region of interest" description="Disordered" evidence="2">
    <location>
        <begin position="364"/>
        <end position="422"/>
    </location>
</feature>
<keyword evidence="1" id="KW-0863">Zinc-finger</keyword>
<sequence length="463" mass="48111">MAETTSASVQTNVGGLSLLSLSIVASNAVPIPVPTLTRLEAAVPEAVNYGSVGSFNGTGTSVNSGSVYGHGSMKHRRLSSTGQTRRRLSDARDAAARPTSQTAATLSSLAALSLSSTPPPAQGVFKLEKSASLGTLSTPIPIPAKEEGQNQGVDVSGTGKGKTGKKRGTIFQCESCSKVYRHPSCLIKHRWEHSPHWREASKFVLSKHQQVQLLEAAAILSHLKPAGTSLPDDRSLWPSFLSGGLLPPPSTTNLAVNGTTSRSKSSSTSTPSSFTGATSSSVPAYKLSGRSGSSGPRLHDYSVSPANGGITHIRPGLVGVPTSTTPGPEEGRMSQSSAPVPVPVASSVGGFSYLSASGGGESWVSYPPSSASPATSTSLMRSQSQSEGWSLPSSSLRSRSGSRSDEDEEFVDVGDADAGVGRTAGRVGFLGRGWEHVSVKEEDEEELGRVADEEWDGMDMDMD</sequence>
<dbReference type="STRING" id="1314782.A0A165SZ56"/>
<evidence type="ECO:0000313" key="4">
    <source>
        <dbReference type="EMBL" id="KZT25891.1"/>
    </source>
</evidence>
<proteinExistence type="predicted"/>